<feature type="compositionally biased region" description="Acidic residues" evidence="1">
    <location>
        <begin position="110"/>
        <end position="127"/>
    </location>
</feature>
<sequence length="821" mass="94891">MQRAKRAEKNLAKGASIERLRNRIFAPNSTSSDEEYMDVHISDRNSVSENSLRPCDNILEINENINIPETVVLENTENEREQGVHNENVIEALDLSDDEDDEIVLQNEVDHEDDASEDSNDYDEDVNENNFETEEQKANYVAENLREWAIYEGSISKKKLDNLLHRLNPVFPTLPKSYETLLRTPKHLDVCELPDGSMLWYKGIVRNLDAMLLNEYLDIYSNITIDVNMDGLPITKNTRLKFWPVLGHLVHTDNDPFLIGLYVGEWDPVDVHSYLHDFVAEAEHLLEHGYMHNGIRYPFILRNFILDAPARSLVKCCVGHNGYGACEKCTVVGEYIDDRMVFLNLDAPLRTDESFRNQNDQLHHIGVTILLRIANMVSQFRLDSFHLIWHGGFRRLLSAWMEWNGPWKLSRNEKTEASNLLIFLAAFCPSDFNRPPRPLDYWKMYKGTEERRLCLYDGLLVFKHVLKEEVYKHYLLFQAAMYILCSPVLVKLMCDYAHDLLLIFIRHSAVLYGNKFVVYNIHSLSHLSKECKDHGPLDNFSAFVFENFLKSLKSSLKSCYKPLHQAAYRDLERTKKVPVKLSDGRKILFLSQMYINADERINGSHFRCLSIGNVKMKIGQKDSCFRTSEGNIYVLINIIKRGNSVLLIGNKFQQMEDYYTYPLPSSTLGILKVSNLDEFVVVKFLQTEEDDNIYYEVALAKWLVQVDENMIGTILWPDSDALAGKLVRTEASADETWQQLEVEVKRYYAGMETWKKPEGLPKLPLSTMEQFEEMEKLLTVEENFNYYVESARLAFNEINGPSTGDKVIANAVKDWLKLATN</sequence>
<keyword evidence="3" id="KW-1185">Reference proteome</keyword>
<dbReference type="Proteomes" id="UP000310200">
    <property type="component" value="Unassembled WGS sequence"/>
</dbReference>
<dbReference type="PANTHER" id="PTHR33053">
    <property type="entry name" value="PROTEIN, PUTATIVE-RELATED"/>
    <property type="match status" value="1"/>
</dbReference>
<dbReference type="EMBL" id="QBLH01000936">
    <property type="protein sequence ID" value="TGZ53743.1"/>
    <property type="molecule type" value="Genomic_DNA"/>
</dbReference>
<evidence type="ECO:0000256" key="1">
    <source>
        <dbReference type="SAM" id="MobiDB-lite"/>
    </source>
</evidence>
<comment type="caution">
    <text evidence="2">The sequence shown here is derived from an EMBL/GenBank/DDBJ whole genome shotgun (WGS) entry which is preliminary data.</text>
</comment>
<dbReference type="STRING" id="300112.A0A4S2KUJ8"/>
<name>A0A4S2KUJ8_9HYME</name>
<evidence type="ECO:0000313" key="3">
    <source>
        <dbReference type="Proteomes" id="UP000310200"/>
    </source>
</evidence>
<evidence type="ECO:0000313" key="2">
    <source>
        <dbReference type="EMBL" id="TGZ53743.1"/>
    </source>
</evidence>
<dbReference type="AlphaFoldDB" id="A0A4S2KUJ8"/>
<gene>
    <name evidence="2" type="ORF">DBV15_12644</name>
</gene>
<feature type="region of interest" description="Disordered" evidence="1">
    <location>
        <begin position="108"/>
        <end position="127"/>
    </location>
</feature>
<dbReference type="PANTHER" id="PTHR33053:SF25">
    <property type="entry name" value="TRANSPOSASE DOMAIN-CONTAINING PROTEIN"/>
    <property type="match status" value="1"/>
</dbReference>
<reference evidence="2 3" key="1">
    <citation type="journal article" date="2019" name="Philos. Trans. R. Soc. Lond., B, Biol. Sci.">
        <title>Ant behaviour and brain gene expression of defending hosts depend on the ecological success of the intruding social parasite.</title>
        <authorList>
            <person name="Kaur R."/>
            <person name="Stoldt M."/>
            <person name="Jongepier E."/>
            <person name="Feldmeyer B."/>
            <person name="Menzel F."/>
            <person name="Bornberg-Bauer E."/>
            <person name="Foitzik S."/>
        </authorList>
    </citation>
    <scope>NUCLEOTIDE SEQUENCE [LARGE SCALE GENOMIC DNA]</scope>
    <source>
        <tissue evidence="2">Whole body</tissue>
    </source>
</reference>
<accession>A0A4S2KUJ8</accession>
<protein>
    <recommendedName>
        <fullName evidence="4">Transposase domain-containing protein</fullName>
    </recommendedName>
</protein>
<organism evidence="2 3">
    <name type="scientific">Temnothorax longispinosus</name>
    <dbReference type="NCBI Taxonomy" id="300112"/>
    <lineage>
        <taxon>Eukaryota</taxon>
        <taxon>Metazoa</taxon>
        <taxon>Ecdysozoa</taxon>
        <taxon>Arthropoda</taxon>
        <taxon>Hexapoda</taxon>
        <taxon>Insecta</taxon>
        <taxon>Pterygota</taxon>
        <taxon>Neoptera</taxon>
        <taxon>Endopterygota</taxon>
        <taxon>Hymenoptera</taxon>
        <taxon>Apocrita</taxon>
        <taxon>Aculeata</taxon>
        <taxon>Formicoidea</taxon>
        <taxon>Formicidae</taxon>
        <taxon>Myrmicinae</taxon>
        <taxon>Temnothorax</taxon>
    </lineage>
</organism>
<proteinExistence type="predicted"/>
<evidence type="ECO:0008006" key="4">
    <source>
        <dbReference type="Google" id="ProtNLM"/>
    </source>
</evidence>